<dbReference type="InterPro" id="IPR015032">
    <property type="entry name" value="ThsB__TIR-like_domain"/>
</dbReference>
<dbReference type="EMBL" id="KY000029">
    <property type="protein sequence ID" value="ASK41488.1"/>
    <property type="molecule type" value="Genomic_DNA"/>
</dbReference>
<name>A0A2Z2PF67_9HYPH</name>
<organism evidence="3">
    <name type="scientific">Agrobacterium genomosp. 6</name>
    <dbReference type="NCBI Taxonomy" id="1183411"/>
    <lineage>
        <taxon>Bacteria</taxon>
        <taxon>Pseudomonadati</taxon>
        <taxon>Pseudomonadota</taxon>
        <taxon>Alphaproteobacteria</taxon>
        <taxon>Hyphomicrobiales</taxon>
        <taxon>Rhizobiaceae</taxon>
        <taxon>Rhizobium/Agrobacterium group</taxon>
        <taxon>Agrobacterium</taxon>
        <taxon>Agrobacterium tumefaciens complex</taxon>
    </lineage>
</organism>
<dbReference type="RefSeq" id="WP_080830750.1">
    <property type="nucleotide sequence ID" value="NZ_KY000025.1"/>
</dbReference>
<feature type="domain" description="Thoeris protein ThsB TIR-like" evidence="1">
    <location>
        <begin position="8"/>
        <end position="99"/>
    </location>
</feature>
<evidence type="ECO:0000313" key="3">
    <source>
        <dbReference type="EMBL" id="ASK41488.1"/>
    </source>
</evidence>
<keyword evidence="3" id="KW-0614">Plasmid</keyword>
<reference evidence="3" key="1">
    <citation type="submission" date="2016-10" db="EMBL/GenBank/DDBJ databases">
        <title>Agrobacterium Ti plasmids: Classification based on T-DNA and Vir regions organization.</title>
        <authorList>
            <person name="Nabi N."/>
            <person name="Vial L."/>
            <person name="Ben Hafsa A."/>
            <person name="Chapulliot D."/>
            <person name="Berard A."/>
            <person name="Chauveau A."/>
            <person name="Le Paslier M.-C."/>
            <person name="Harzallah Skhiri F."/>
            <person name="Brunel D."/>
            <person name="Nesme X."/>
            <person name="Chaouachi M."/>
        </authorList>
    </citation>
    <scope>NUCLEOTIDE SEQUENCE</scope>
    <source>
        <strain evidence="2">AR125</strain>
        <strain evidence="3">CFBP5499</strain>
        <plasmid evidence="2">pTi_AR125</plasmid>
        <plasmid evidence="3">pTi_CFBP5499</plasmid>
    </source>
</reference>
<dbReference type="EMBL" id="KY000025">
    <property type="protein sequence ID" value="ASK40725.1"/>
    <property type="molecule type" value="Genomic_DNA"/>
</dbReference>
<sequence length="128" mass="14864">MAKNHRIFISFAIEDEWARTRMVGQARNERTPFEFVDMSVKRPWDEAWKTQCRIRIKGCDGMIAMVTTNTAKAEGQLWEVRAALQEGVPVLGVYATQDNRPYSLPADFRQVRVVDWTWANITSFIVRL</sequence>
<accession>A0A2Z2PF67</accession>
<proteinExistence type="predicted"/>
<dbReference type="AlphaFoldDB" id="A0A2Z2PF67"/>
<protein>
    <recommendedName>
        <fullName evidence="1">Thoeris protein ThsB TIR-like domain-containing protein</fullName>
    </recommendedName>
</protein>
<geneLocation type="plasmid" evidence="3">
    <name>pTi_CFBP5499</name>
</geneLocation>
<evidence type="ECO:0000259" key="1">
    <source>
        <dbReference type="Pfam" id="PF08937"/>
    </source>
</evidence>
<evidence type="ECO:0000313" key="2">
    <source>
        <dbReference type="EMBL" id="ASK40725.1"/>
    </source>
</evidence>
<dbReference type="Gene3D" id="3.40.50.11200">
    <property type="match status" value="1"/>
</dbReference>
<dbReference type="Pfam" id="PF08937">
    <property type="entry name" value="ThsB_TIR"/>
    <property type="match status" value="1"/>
</dbReference>
<geneLocation type="plasmid" evidence="2">
    <name>pTi_AR125</name>
</geneLocation>